<reference evidence="9" key="1">
    <citation type="submission" date="2025-08" db="UniProtKB">
        <authorList>
            <consortium name="Ensembl"/>
        </authorList>
    </citation>
    <scope>IDENTIFICATION</scope>
</reference>
<sequence>MKVPGQFLLFHALICAASHEGSMQFMVSVQTENGHVCEGFLISEDFVVTAAQCDSGLKHVILGRHNWRNSNVKKIKISNQYKHQKYSDVHFGYDIMLLKLANKAPMGKNIKTIPLAERNMNLSANQECSVAGWGKTESTCGLVDDLRVVSVPIIDLNDCRQSWGGLPPNVICAGGKYTDKGFCQGDGGGPLVCNGKAVGIVSFNKNCKDPDVPNVYTDIREYVEWINNQGQRTKDQRHTTKDQGPTMKDQGPITKVQGPATKDQGPRTKDQGPRTKDQGPTTHDEGPKTKDQRHTTKDQRPMTKDQGPKTKDQGPRTNDQGPKTNDQGPKTIDQGPRTRDQQPKTEDQGPNTKDRQHTTKDQGPLNNDQGPKTKDQGPKTKDKGPRTNDQGPRTKDQGPKTKDKRPTTHDQGPRTNDQRPRTKDQTPRTKDQGPRTKDQRPRTRDQGPTTKDQQPTTNDQGPRNNIRSLESPTTVQGIIIKGDLAPEGSMQFMVSVQNKNGHVCGGFLISEDFVVTAAQCDR</sequence>
<dbReference type="SMART" id="SM00020">
    <property type="entry name" value="Tryp_SPc"/>
    <property type="match status" value="1"/>
</dbReference>
<feature type="compositionally biased region" description="Basic and acidic residues" evidence="6">
    <location>
        <begin position="232"/>
        <end position="241"/>
    </location>
</feature>
<dbReference type="AlphaFoldDB" id="A0A8C7Y7G3"/>
<keyword evidence="10" id="KW-1185">Reference proteome</keyword>
<feature type="chain" id="PRO_5034089594" description="Peptidase S1 domain-containing protein" evidence="7">
    <location>
        <begin position="20"/>
        <end position="522"/>
    </location>
</feature>
<evidence type="ECO:0000259" key="8">
    <source>
        <dbReference type="PROSITE" id="PS50240"/>
    </source>
</evidence>
<evidence type="ECO:0000256" key="5">
    <source>
        <dbReference type="ARBA" id="ARBA00023157"/>
    </source>
</evidence>
<dbReference type="Gene3D" id="2.40.10.10">
    <property type="entry name" value="Trypsin-like serine proteases"/>
    <property type="match status" value="2"/>
</dbReference>
<dbReference type="FunFam" id="2.40.10.10:FF:000036">
    <property type="entry name" value="Trypsin beta"/>
    <property type="match status" value="1"/>
</dbReference>
<keyword evidence="7" id="KW-0732">Signal</keyword>
<feature type="region of interest" description="Disordered" evidence="6">
    <location>
        <begin position="228"/>
        <end position="474"/>
    </location>
</feature>
<dbReference type="InterPro" id="IPR050430">
    <property type="entry name" value="Peptidase_S1"/>
</dbReference>
<feature type="domain" description="Peptidase S1" evidence="8">
    <location>
        <begin position="2"/>
        <end position="231"/>
    </location>
</feature>
<dbReference type="Proteomes" id="UP000694383">
    <property type="component" value="Unplaced"/>
</dbReference>
<dbReference type="PANTHER" id="PTHR24276:SF91">
    <property type="entry name" value="AT26814P-RELATED"/>
    <property type="match status" value="1"/>
</dbReference>
<dbReference type="InterPro" id="IPR009003">
    <property type="entry name" value="Peptidase_S1_PA"/>
</dbReference>
<feature type="signal peptide" evidence="7">
    <location>
        <begin position="1"/>
        <end position="19"/>
    </location>
</feature>
<evidence type="ECO:0000256" key="7">
    <source>
        <dbReference type="SAM" id="SignalP"/>
    </source>
</evidence>
<evidence type="ECO:0000256" key="4">
    <source>
        <dbReference type="ARBA" id="ARBA00022825"/>
    </source>
</evidence>
<dbReference type="PROSITE" id="PS50240">
    <property type="entry name" value="TRYPSIN_DOM"/>
    <property type="match status" value="1"/>
</dbReference>
<dbReference type="GO" id="GO:0006508">
    <property type="term" value="P:proteolysis"/>
    <property type="evidence" value="ECO:0007669"/>
    <property type="project" value="UniProtKB-KW"/>
</dbReference>
<accession>A0A8C7Y7G3</accession>
<dbReference type="Ensembl" id="ENSOSIT00000024130.1">
    <property type="protein sequence ID" value="ENSOSIP00000022846.1"/>
    <property type="gene ID" value="ENSOSIG00000012021.1"/>
</dbReference>
<organism evidence="9 10">
    <name type="scientific">Oryzias sinensis</name>
    <name type="common">Chinese medaka</name>
    <dbReference type="NCBI Taxonomy" id="183150"/>
    <lineage>
        <taxon>Eukaryota</taxon>
        <taxon>Metazoa</taxon>
        <taxon>Chordata</taxon>
        <taxon>Craniata</taxon>
        <taxon>Vertebrata</taxon>
        <taxon>Euteleostomi</taxon>
        <taxon>Actinopterygii</taxon>
        <taxon>Neopterygii</taxon>
        <taxon>Teleostei</taxon>
        <taxon>Neoteleostei</taxon>
        <taxon>Acanthomorphata</taxon>
        <taxon>Ovalentaria</taxon>
        <taxon>Atherinomorphae</taxon>
        <taxon>Beloniformes</taxon>
        <taxon>Adrianichthyidae</taxon>
        <taxon>Oryziinae</taxon>
        <taxon>Oryzias</taxon>
    </lineage>
</organism>
<dbReference type="GeneTree" id="ENSGT00910000144271"/>
<evidence type="ECO:0000256" key="6">
    <source>
        <dbReference type="SAM" id="MobiDB-lite"/>
    </source>
</evidence>
<name>A0A8C7Y7G3_9TELE</name>
<keyword evidence="4" id="KW-0720">Serine protease</keyword>
<dbReference type="PRINTS" id="PR00722">
    <property type="entry name" value="CHYMOTRYPSIN"/>
</dbReference>
<evidence type="ECO:0000313" key="9">
    <source>
        <dbReference type="Ensembl" id="ENSOSIP00000022846.1"/>
    </source>
</evidence>
<dbReference type="InterPro" id="IPR043504">
    <property type="entry name" value="Peptidase_S1_PA_chymotrypsin"/>
</dbReference>
<reference evidence="9" key="2">
    <citation type="submission" date="2025-09" db="UniProtKB">
        <authorList>
            <consortium name="Ensembl"/>
        </authorList>
    </citation>
    <scope>IDENTIFICATION</scope>
</reference>
<evidence type="ECO:0000256" key="2">
    <source>
        <dbReference type="ARBA" id="ARBA00022670"/>
    </source>
</evidence>
<evidence type="ECO:0000313" key="10">
    <source>
        <dbReference type="Proteomes" id="UP000694383"/>
    </source>
</evidence>
<keyword evidence="2" id="KW-0645">Protease</keyword>
<dbReference type="SUPFAM" id="SSF50494">
    <property type="entry name" value="Trypsin-like serine proteases"/>
    <property type="match status" value="2"/>
</dbReference>
<dbReference type="PANTHER" id="PTHR24276">
    <property type="entry name" value="POLYSERASE-RELATED"/>
    <property type="match status" value="1"/>
</dbReference>
<evidence type="ECO:0000256" key="1">
    <source>
        <dbReference type="ARBA" id="ARBA00007664"/>
    </source>
</evidence>
<dbReference type="CDD" id="cd00190">
    <property type="entry name" value="Tryp_SPc"/>
    <property type="match status" value="1"/>
</dbReference>
<feature type="compositionally biased region" description="Basic and acidic residues" evidence="6">
    <location>
        <begin position="336"/>
        <end position="360"/>
    </location>
</feature>
<proteinExistence type="inferred from homology"/>
<keyword evidence="5" id="KW-1015">Disulfide bond</keyword>
<evidence type="ECO:0000256" key="3">
    <source>
        <dbReference type="ARBA" id="ARBA00022801"/>
    </source>
</evidence>
<feature type="compositionally biased region" description="Basic and acidic residues" evidence="6">
    <location>
        <begin position="264"/>
        <end position="314"/>
    </location>
</feature>
<dbReference type="InterPro" id="IPR001254">
    <property type="entry name" value="Trypsin_dom"/>
</dbReference>
<protein>
    <recommendedName>
        <fullName evidence="8">Peptidase S1 domain-containing protein</fullName>
    </recommendedName>
</protein>
<feature type="compositionally biased region" description="Polar residues" evidence="6">
    <location>
        <begin position="315"/>
        <end position="328"/>
    </location>
</feature>
<keyword evidence="3" id="KW-0378">Hydrolase</keyword>
<feature type="compositionally biased region" description="Basic and acidic residues" evidence="6">
    <location>
        <begin position="371"/>
        <end position="445"/>
    </location>
</feature>
<comment type="similarity">
    <text evidence="1">Belongs to the peptidase S1 family.</text>
</comment>
<dbReference type="GO" id="GO:0004252">
    <property type="term" value="F:serine-type endopeptidase activity"/>
    <property type="evidence" value="ECO:0007669"/>
    <property type="project" value="InterPro"/>
</dbReference>
<dbReference type="InterPro" id="IPR001314">
    <property type="entry name" value="Peptidase_S1A"/>
</dbReference>
<dbReference type="Pfam" id="PF00089">
    <property type="entry name" value="Trypsin"/>
    <property type="match status" value="2"/>
</dbReference>
<feature type="compositionally biased region" description="Polar residues" evidence="6">
    <location>
        <begin position="446"/>
        <end position="474"/>
    </location>
</feature>